<gene>
    <name evidence="1" type="ORF">M407DRAFT_21558</name>
</gene>
<proteinExistence type="predicted"/>
<dbReference type="AlphaFoldDB" id="A0A0C3M6T7"/>
<dbReference type="HOGENOM" id="CLU_1251478_0_0_1"/>
<reference evidence="1 2" key="1">
    <citation type="submission" date="2014-04" db="EMBL/GenBank/DDBJ databases">
        <authorList>
            <consortium name="DOE Joint Genome Institute"/>
            <person name="Kuo A."/>
            <person name="Girlanda M."/>
            <person name="Perotto S."/>
            <person name="Kohler A."/>
            <person name="Nagy L.G."/>
            <person name="Floudas D."/>
            <person name="Copeland A."/>
            <person name="Barry K.W."/>
            <person name="Cichocki N."/>
            <person name="Veneault-Fourrey C."/>
            <person name="LaButti K."/>
            <person name="Lindquist E.A."/>
            <person name="Lipzen A."/>
            <person name="Lundell T."/>
            <person name="Morin E."/>
            <person name="Murat C."/>
            <person name="Sun H."/>
            <person name="Tunlid A."/>
            <person name="Henrissat B."/>
            <person name="Grigoriev I.V."/>
            <person name="Hibbett D.S."/>
            <person name="Martin F."/>
            <person name="Nordberg H.P."/>
            <person name="Cantor M.N."/>
            <person name="Hua S.X."/>
        </authorList>
    </citation>
    <scope>NUCLEOTIDE SEQUENCE [LARGE SCALE GENOMIC DNA]</scope>
    <source>
        <strain evidence="1 2">MUT 4182</strain>
    </source>
</reference>
<organism evidence="1 2">
    <name type="scientific">Tulasnella calospora MUT 4182</name>
    <dbReference type="NCBI Taxonomy" id="1051891"/>
    <lineage>
        <taxon>Eukaryota</taxon>
        <taxon>Fungi</taxon>
        <taxon>Dikarya</taxon>
        <taxon>Basidiomycota</taxon>
        <taxon>Agaricomycotina</taxon>
        <taxon>Agaricomycetes</taxon>
        <taxon>Cantharellales</taxon>
        <taxon>Tulasnellaceae</taxon>
        <taxon>Tulasnella</taxon>
    </lineage>
</organism>
<sequence length="274" mass="30367">MSIFLKAVNIRELEFTDGVDWTSNPIWEPVKTAISNMSLTRLSLRIISESAEVVPQLQAQPGLEHLELWTAARLWDLKETDIPRLRSLSATLQDAATIVPGRPVEELHLALGLREHRLDEQLVQKLSLSSGPITKLVTRLRCPQGQDVVRHTLQVLAHHLPQLRHLTLDVGGVLSGRVLLDEIPAFRFLRSVKFLNADLHHPSDSGDDASRDASGALAGLDNSGDDRIVAQIPEFDDWKDLVQRLGEKCPLLVDIAYMPLPHCCCSSCVARALG</sequence>
<name>A0A0C3M6T7_9AGAM</name>
<dbReference type="Proteomes" id="UP000054248">
    <property type="component" value="Unassembled WGS sequence"/>
</dbReference>
<evidence type="ECO:0000313" key="1">
    <source>
        <dbReference type="EMBL" id="KIO29337.1"/>
    </source>
</evidence>
<dbReference type="OrthoDB" id="3247499at2759"/>
<reference evidence="2" key="2">
    <citation type="submission" date="2015-01" db="EMBL/GenBank/DDBJ databases">
        <title>Evolutionary Origins and Diversification of the Mycorrhizal Mutualists.</title>
        <authorList>
            <consortium name="DOE Joint Genome Institute"/>
            <consortium name="Mycorrhizal Genomics Consortium"/>
            <person name="Kohler A."/>
            <person name="Kuo A."/>
            <person name="Nagy L.G."/>
            <person name="Floudas D."/>
            <person name="Copeland A."/>
            <person name="Barry K.W."/>
            <person name="Cichocki N."/>
            <person name="Veneault-Fourrey C."/>
            <person name="LaButti K."/>
            <person name="Lindquist E.A."/>
            <person name="Lipzen A."/>
            <person name="Lundell T."/>
            <person name="Morin E."/>
            <person name="Murat C."/>
            <person name="Riley R."/>
            <person name="Ohm R."/>
            <person name="Sun H."/>
            <person name="Tunlid A."/>
            <person name="Henrissat B."/>
            <person name="Grigoriev I.V."/>
            <person name="Hibbett D.S."/>
            <person name="Martin F."/>
        </authorList>
    </citation>
    <scope>NUCLEOTIDE SEQUENCE [LARGE SCALE GENOMIC DNA]</scope>
    <source>
        <strain evidence="2">MUT 4182</strain>
    </source>
</reference>
<protein>
    <submittedName>
        <fullName evidence="1">Uncharacterized protein</fullName>
    </submittedName>
</protein>
<accession>A0A0C3M6T7</accession>
<keyword evidence="2" id="KW-1185">Reference proteome</keyword>
<evidence type="ECO:0000313" key="2">
    <source>
        <dbReference type="Proteomes" id="UP000054248"/>
    </source>
</evidence>
<dbReference type="EMBL" id="KN822984">
    <property type="protein sequence ID" value="KIO29337.1"/>
    <property type="molecule type" value="Genomic_DNA"/>
</dbReference>